<evidence type="ECO:0000256" key="1">
    <source>
        <dbReference type="ARBA" id="ARBA00022723"/>
    </source>
</evidence>
<evidence type="ECO:0000256" key="4">
    <source>
        <dbReference type="PROSITE-ProRule" id="PRU00723"/>
    </source>
</evidence>
<proteinExistence type="predicted"/>
<dbReference type="EMBL" id="PYDT01000008">
    <property type="protein sequence ID" value="THU54332.1"/>
    <property type="molecule type" value="Genomic_DNA"/>
</dbReference>
<dbReference type="STRING" id="52838.A0A4S8J1V2"/>
<dbReference type="GO" id="GO:0008270">
    <property type="term" value="F:zinc ion binding"/>
    <property type="evidence" value="ECO:0007669"/>
    <property type="project" value="UniProtKB-KW"/>
</dbReference>
<dbReference type="InterPro" id="IPR000571">
    <property type="entry name" value="Znf_CCCH"/>
</dbReference>
<dbReference type="SUPFAM" id="SSF90229">
    <property type="entry name" value="CCCH zinc finger"/>
    <property type="match status" value="1"/>
</dbReference>
<organism evidence="6 7">
    <name type="scientific">Musa balbisiana</name>
    <name type="common">Banana</name>
    <dbReference type="NCBI Taxonomy" id="52838"/>
    <lineage>
        <taxon>Eukaryota</taxon>
        <taxon>Viridiplantae</taxon>
        <taxon>Streptophyta</taxon>
        <taxon>Embryophyta</taxon>
        <taxon>Tracheophyta</taxon>
        <taxon>Spermatophyta</taxon>
        <taxon>Magnoliopsida</taxon>
        <taxon>Liliopsida</taxon>
        <taxon>Zingiberales</taxon>
        <taxon>Musaceae</taxon>
        <taxon>Musa</taxon>
    </lineage>
</organism>
<comment type="caution">
    <text evidence="6">The sequence shown here is derived from an EMBL/GenBank/DDBJ whole genome shotgun (WGS) entry which is preliminary data.</text>
</comment>
<evidence type="ECO:0000313" key="6">
    <source>
        <dbReference type="EMBL" id="THU54332.1"/>
    </source>
</evidence>
<evidence type="ECO:0000256" key="3">
    <source>
        <dbReference type="ARBA" id="ARBA00022833"/>
    </source>
</evidence>
<keyword evidence="1 4" id="KW-0479">Metal-binding</keyword>
<accession>A0A4S8J1V2</accession>
<dbReference type="Pfam" id="PF00642">
    <property type="entry name" value="zf-CCCH"/>
    <property type="match status" value="1"/>
</dbReference>
<keyword evidence="3 4" id="KW-0862">Zinc</keyword>
<keyword evidence="7" id="KW-1185">Reference proteome</keyword>
<keyword evidence="2 4" id="KW-0863">Zinc-finger</keyword>
<sequence length="148" mass="16059">MEHLPKRLRMKPADTSGSGWIPAIGRRGRWPAEGISKMYLGILDLWVCLGPVLPDSAAPASAMQQKADIAVGNPRIATSGYKTTLCSWFNTAEGCQFGNFCHFAHGEGDMFQQKKRPSAKIPSGSSGGYFNFYSTPPGFSRVLITSLC</sequence>
<evidence type="ECO:0000313" key="7">
    <source>
        <dbReference type="Proteomes" id="UP000317650"/>
    </source>
</evidence>
<name>A0A4S8J1V2_MUSBA</name>
<dbReference type="AlphaFoldDB" id="A0A4S8J1V2"/>
<dbReference type="InterPro" id="IPR036855">
    <property type="entry name" value="Znf_CCCH_sf"/>
</dbReference>
<evidence type="ECO:0000259" key="5">
    <source>
        <dbReference type="PROSITE" id="PS50103"/>
    </source>
</evidence>
<protein>
    <recommendedName>
        <fullName evidence="5">C3H1-type domain-containing protein</fullName>
    </recommendedName>
</protein>
<reference evidence="6 7" key="1">
    <citation type="journal article" date="2019" name="Nat. Plants">
        <title>Genome sequencing of Musa balbisiana reveals subgenome evolution and function divergence in polyploid bananas.</title>
        <authorList>
            <person name="Yao X."/>
        </authorList>
    </citation>
    <scope>NUCLEOTIDE SEQUENCE [LARGE SCALE GENOMIC DNA]</scope>
    <source>
        <strain evidence="7">cv. DH-PKW</strain>
        <tissue evidence="6">Leaves</tissue>
    </source>
</reference>
<dbReference type="SMART" id="SM00356">
    <property type="entry name" value="ZnF_C3H1"/>
    <property type="match status" value="1"/>
</dbReference>
<evidence type="ECO:0000256" key="2">
    <source>
        <dbReference type="ARBA" id="ARBA00022771"/>
    </source>
</evidence>
<feature type="domain" description="C3H1-type" evidence="5">
    <location>
        <begin position="80"/>
        <end position="108"/>
    </location>
</feature>
<feature type="zinc finger region" description="C3H1-type" evidence="4">
    <location>
        <begin position="80"/>
        <end position="108"/>
    </location>
</feature>
<dbReference type="PROSITE" id="PS50103">
    <property type="entry name" value="ZF_C3H1"/>
    <property type="match status" value="1"/>
</dbReference>
<dbReference type="Proteomes" id="UP000317650">
    <property type="component" value="Chromosome 10"/>
</dbReference>
<gene>
    <name evidence="6" type="ORF">C4D60_Mb10t23970</name>
</gene>
<dbReference type="Gene3D" id="4.10.1000.10">
    <property type="entry name" value="Zinc finger, CCCH-type"/>
    <property type="match status" value="1"/>
</dbReference>